<evidence type="ECO:0000256" key="6">
    <source>
        <dbReference type="ARBA" id="ARBA00048539"/>
    </source>
</evidence>
<evidence type="ECO:0000259" key="9">
    <source>
        <dbReference type="Pfam" id="PF09179"/>
    </source>
</evidence>
<feature type="domain" description="tRNA(Ile)-lysidine/2-thiocytidine synthase N-terminal" evidence="8">
    <location>
        <begin position="23"/>
        <end position="189"/>
    </location>
</feature>
<dbReference type="EMBL" id="JACIFP010000001">
    <property type="protein sequence ID" value="MBB4134448.1"/>
    <property type="molecule type" value="Genomic_DNA"/>
</dbReference>
<dbReference type="Gene3D" id="3.40.50.620">
    <property type="entry name" value="HUPs"/>
    <property type="match status" value="1"/>
</dbReference>
<dbReference type="InterPro" id="IPR012795">
    <property type="entry name" value="tRNA_Ile_lys_synt_N"/>
</dbReference>
<dbReference type="GO" id="GO:0032267">
    <property type="term" value="F:tRNA(Ile)-lysidine synthase activity"/>
    <property type="evidence" value="ECO:0007669"/>
    <property type="project" value="UniProtKB-EC"/>
</dbReference>
<dbReference type="PANTHER" id="PTHR43033:SF1">
    <property type="entry name" value="TRNA(ILE)-LYSIDINE SYNTHASE-RELATED"/>
    <property type="match status" value="1"/>
</dbReference>
<dbReference type="GO" id="GO:0005737">
    <property type="term" value="C:cytoplasm"/>
    <property type="evidence" value="ECO:0007669"/>
    <property type="project" value="UniProtKB-SubCell"/>
</dbReference>
<evidence type="ECO:0000256" key="4">
    <source>
        <dbReference type="ARBA" id="ARBA00022741"/>
    </source>
</evidence>
<evidence type="ECO:0000256" key="7">
    <source>
        <dbReference type="HAMAP-Rule" id="MF_01161"/>
    </source>
</evidence>
<dbReference type="InterPro" id="IPR014729">
    <property type="entry name" value="Rossmann-like_a/b/a_fold"/>
</dbReference>
<accession>A0A840EVS2</accession>
<gene>
    <name evidence="7" type="primary">tilS</name>
    <name evidence="10" type="ORF">BKA16_001000</name>
</gene>
<keyword evidence="4 7" id="KW-0547">Nucleotide-binding</keyword>
<name>A0A840EVS2_9ACTN</name>
<evidence type="ECO:0000313" key="10">
    <source>
        <dbReference type="EMBL" id="MBB4134448.1"/>
    </source>
</evidence>
<dbReference type="SUPFAM" id="SSF52402">
    <property type="entry name" value="Adenine nucleotide alpha hydrolases-like"/>
    <property type="match status" value="1"/>
</dbReference>
<comment type="subcellular location">
    <subcellularLocation>
        <location evidence="7">Cytoplasm</location>
    </subcellularLocation>
</comment>
<proteinExistence type="inferred from homology"/>
<keyword evidence="2 7" id="KW-0436">Ligase</keyword>
<keyword evidence="11" id="KW-1185">Reference proteome</keyword>
<dbReference type="InterPro" id="IPR012094">
    <property type="entry name" value="tRNA_Ile_lys_synt"/>
</dbReference>
<dbReference type="Pfam" id="PF09179">
    <property type="entry name" value="TilS"/>
    <property type="match status" value="1"/>
</dbReference>
<dbReference type="AlphaFoldDB" id="A0A840EVS2"/>
<dbReference type="NCBIfam" id="TIGR02432">
    <property type="entry name" value="lysidine_TilS_N"/>
    <property type="match status" value="1"/>
</dbReference>
<evidence type="ECO:0000256" key="1">
    <source>
        <dbReference type="ARBA" id="ARBA00022490"/>
    </source>
</evidence>
<dbReference type="EC" id="6.3.4.19" evidence="7"/>
<dbReference type="InterPro" id="IPR011063">
    <property type="entry name" value="TilS/TtcA_N"/>
</dbReference>
<comment type="catalytic activity">
    <reaction evidence="6 7">
        <text>cytidine(34) in tRNA(Ile2) + L-lysine + ATP = lysidine(34) in tRNA(Ile2) + AMP + diphosphate + H(+)</text>
        <dbReference type="Rhea" id="RHEA:43744"/>
        <dbReference type="Rhea" id="RHEA-COMP:10625"/>
        <dbReference type="Rhea" id="RHEA-COMP:10670"/>
        <dbReference type="ChEBI" id="CHEBI:15378"/>
        <dbReference type="ChEBI" id="CHEBI:30616"/>
        <dbReference type="ChEBI" id="CHEBI:32551"/>
        <dbReference type="ChEBI" id="CHEBI:33019"/>
        <dbReference type="ChEBI" id="CHEBI:82748"/>
        <dbReference type="ChEBI" id="CHEBI:83665"/>
        <dbReference type="ChEBI" id="CHEBI:456215"/>
        <dbReference type="EC" id="6.3.4.19"/>
    </reaction>
</comment>
<dbReference type="InterPro" id="IPR015262">
    <property type="entry name" value="tRNA_Ile_lys_synt_subst-bd"/>
</dbReference>
<evidence type="ECO:0000256" key="5">
    <source>
        <dbReference type="ARBA" id="ARBA00022840"/>
    </source>
</evidence>
<dbReference type="Gene3D" id="1.20.59.20">
    <property type="match status" value="1"/>
</dbReference>
<comment type="domain">
    <text evidence="7">The N-terminal region contains the highly conserved SGGXDS motif, predicted to be a P-loop motif involved in ATP binding.</text>
</comment>
<evidence type="ECO:0000259" key="8">
    <source>
        <dbReference type="Pfam" id="PF01171"/>
    </source>
</evidence>
<feature type="domain" description="tRNA(Ile)-lysidine synthase substrate-binding" evidence="9">
    <location>
        <begin position="237"/>
        <end position="306"/>
    </location>
</feature>
<evidence type="ECO:0000313" key="11">
    <source>
        <dbReference type="Proteomes" id="UP000551501"/>
    </source>
</evidence>
<protein>
    <recommendedName>
        <fullName evidence="7">tRNA(Ile)-lysidine synthase</fullName>
        <ecNumber evidence="7">6.3.4.19</ecNumber>
    </recommendedName>
    <alternativeName>
        <fullName evidence="7">tRNA(Ile)-2-lysyl-cytidine synthase</fullName>
    </alternativeName>
    <alternativeName>
        <fullName evidence="7">tRNA(Ile)-lysidine synthetase</fullName>
    </alternativeName>
</protein>
<reference evidence="10 11" key="1">
    <citation type="submission" date="2020-08" db="EMBL/GenBank/DDBJ databases">
        <title>Sequencing the genomes of 1000 actinobacteria strains.</title>
        <authorList>
            <person name="Klenk H.-P."/>
        </authorList>
    </citation>
    <scope>NUCLEOTIDE SEQUENCE [LARGE SCALE GENOMIC DNA]</scope>
    <source>
        <strain evidence="10 11">DSM 45298</strain>
    </source>
</reference>
<sequence>MPERALIAAVRTFAAHHLDTADVCVALSGGADSLALTAASLRAGLTVHAIVVDHRLQDGSADVAETAAGQARGLGATAEVVAVTVDGDGGMEAAARDARYAALDAARRGRPVLLGHTLDDQAETVLLGLGRGSGARSLCGMRPWARPWGRPLLSVRREQTRAACTGWGLRPWDDPHNDDPRYTRVRVRGEVMPLLEDVLAGGVAHALARTASQLTDDADALDAIAAQVLATASDDGLAVEPLLAVPAAIRTRVVRAWLVSLGVRAPSHRVVSAVDALVADWRGQGPIAVGGDSATRFAVVRRQDGLTAESSPR</sequence>
<evidence type="ECO:0000256" key="3">
    <source>
        <dbReference type="ARBA" id="ARBA00022694"/>
    </source>
</evidence>
<dbReference type="Pfam" id="PF01171">
    <property type="entry name" value="ATP_bind_3"/>
    <property type="match status" value="1"/>
</dbReference>
<comment type="similarity">
    <text evidence="7">Belongs to the tRNA(Ile)-lysidine synthase family.</text>
</comment>
<dbReference type="CDD" id="cd01992">
    <property type="entry name" value="TilS_N"/>
    <property type="match status" value="1"/>
</dbReference>
<dbReference type="GO" id="GO:0005524">
    <property type="term" value="F:ATP binding"/>
    <property type="evidence" value="ECO:0007669"/>
    <property type="project" value="UniProtKB-UniRule"/>
</dbReference>
<dbReference type="PANTHER" id="PTHR43033">
    <property type="entry name" value="TRNA(ILE)-LYSIDINE SYNTHASE-RELATED"/>
    <property type="match status" value="1"/>
</dbReference>
<dbReference type="RefSeq" id="WP_183369615.1">
    <property type="nucleotide sequence ID" value="NZ_BAABHL010000128.1"/>
</dbReference>
<dbReference type="SUPFAM" id="SSF82829">
    <property type="entry name" value="MesJ substrate recognition domain-like"/>
    <property type="match status" value="1"/>
</dbReference>
<evidence type="ECO:0000256" key="2">
    <source>
        <dbReference type="ARBA" id="ARBA00022598"/>
    </source>
</evidence>
<keyword evidence="3 7" id="KW-0819">tRNA processing</keyword>
<comment type="caution">
    <text evidence="10">The sequence shown here is derived from an EMBL/GenBank/DDBJ whole genome shotgun (WGS) entry which is preliminary data.</text>
</comment>
<keyword evidence="5 7" id="KW-0067">ATP-binding</keyword>
<dbReference type="GO" id="GO:0006400">
    <property type="term" value="P:tRNA modification"/>
    <property type="evidence" value="ECO:0007669"/>
    <property type="project" value="UniProtKB-UniRule"/>
</dbReference>
<dbReference type="HAMAP" id="MF_01161">
    <property type="entry name" value="tRNA_Ile_lys_synt"/>
    <property type="match status" value="1"/>
</dbReference>
<feature type="binding site" evidence="7">
    <location>
        <begin position="28"/>
        <end position="33"/>
    </location>
    <ligand>
        <name>ATP</name>
        <dbReference type="ChEBI" id="CHEBI:30616"/>
    </ligand>
</feature>
<dbReference type="Proteomes" id="UP000551501">
    <property type="component" value="Unassembled WGS sequence"/>
</dbReference>
<keyword evidence="1 7" id="KW-0963">Cytoplasm</keyword>
<organism evidence="10 11">
    <name type="scientific">Gordonia humi</name>
    <dbReference type="NCBI Taxonomy" id="686429"/>
    <lineage>
        <taxon>Bacteria</taxon>
        <taxon>Bacillati</taxon>
        <taxon>Actinomycetota</taxon>
        <taxon>Actinomycetes</taxon>
        <taxon>Mycobacteriales</taxon>
        <taxon>Gordoniaceae</taxon>
        <taxon>Gordonia</taxon>
    </lineage>
</organism>
<comment type="function">
    <text evidence="7">Ligates lysine onto the cytidine present at position 34 of the AUA codon-specific tRNA(Ile) that contains the anticodon CAU, in an ATP-dependent manner. Cytidine is converted to lysidine, thus changing the amino acid specificity of the tRNA from methionine to isoleucine.</text>
</comment>